<keyword evidence="2" id="KW-1185">Reference proteome</keyword>
<dbReference type="EMBL" id="FMXR01000005">
    <property type="protein sequence ID" value="SDB06690.1"/>
    <property type="molecule type" value="Genomic_DNA"/>
</dbReference>
<dbReference type="Proteomes" id="UP000199228">
    <property type="component" value="Unassembled WGS sequence"/>
</dbReference>
<sequence>MRYKVLDTHPVGSNTAVTIRGDGADITPGCEITDEDNIHFKVLEIAKDPLNFIDHVEPTRILTIQGAFYSRRVVTDAIESRGSFFSGTGAFSALMKHLSETDSDKED</sequence>
<evidence type="ECO:0000313" key="2">
    <source>
        <dbReference type="Proteomes" id="UP000199228"/>
    </source>
</evidence>
<organism evidence="1 2">
    <name type="scientific">Eubacterium oxidoreducens</name>
    <dbReference type="NCBI Taxonomy" id="1732"/>
    <lineage>
        <taxon>Bacteria</taxon>
        <taxon>Bacillati</taxon>
        <taxon>Bacillota</taxon>
        <taxon>Clostridia</taxon>
        <taxon>Eubacteriales</taxon>
        <taxon>Eubacteriaceae</taxon>
        <taxon>Eubacterium</taxon>
    </lineage>
</organism>
<dbReference type="AlphaFoldDB" id="A0A1G6AEE0"/>
<proteinExistence type="predicted"/>
<dbReference type="RefSeq" id="WP_090171800.1">
    <property type="nucleotide sequence ID" value="NZ_FMXR01000005.1"/>
</dbReference>
<dbReference type="STRING" id="1732.SAMN02910417_00475"/>
<protein>
    <submittedName>
        <fullName evidence="1">Uncharacterized protein</fullName>
    </submittedName>
</protein>
<gene>
    <name evidence="1" type="ORF">SAMN02910417_00475</name>
</gene>
<name>A0A1G6AEE0_EUBOX</name>
<accession>A0A1G6AEE0</accession>
<evidence type="ECO:0000313" key="1">
    <source>
        <dbReference type="EMBL" id="SDB06690.1"/>
    </source>
</evidence>
<reference evidence="1 2" key="1">
    <citation type="submission" date="2016-10" db="EMBL/GenBank/DDBJ databases">
        <authorList>
            <person name="de Groot N.N."/>
        </authorList>
    </citation>
    <scope>NUCLEOTIDE SEQUENCE [LARGE SCALE GENOMIC DNA]</scope>
    <source>
        <strain evidence="1 2">DSM 3217</strain>
    </source>
</reference>